<keyword evidence="3 5" id="KW-0396">Initiation factor</keyword>
<feature type="compositionally biased region" description="Acidic residues" evidence="2">
    <location>
        <begin position="319"/>
        <end position="343"/>
    </location>
</feature>
<evidence type="ECO:0000256" key="2">
    <source>
        <dbReference type="SAM" id="MobiDB-lite"/>
    </source>
</evidence>
<reference evidence="5" key="2">
    <citation type="submission" date="2020-04" db="EMBL/GenBank/DDBJ databases">
        <authorList>
            <consortium name="NCBI Genome Project"/>
        </authorList>
    </citation>
    <scope>NUCLEOTIDE SEQUENCE</scope>
    <source>
        <strain evidence="5">CBS 781.70</strain>
    </source>
</reference>
<dbReference type="GO" id="GO:0001181">
    <property type="term" value="F:RNA polymerase I general transcription initiation factor activity"/>
    <property type="evidence" value="ECO:0007669"/>
    <property type="project" value="InterPro"/>
</dbReference>
<evidence type="ECO:0000256" key="1">
    <source>
        <dbReference type="ARBA" id="ARBA00010098"/>
    </source>
</evidence>
<dbReference type="RefSeq" id="XP_033535620.1">
    <property type="nucleotide sequence ID" value="XM_033682493.1"/>
</dbReference>
<reference evidence="5" key="3">
    <citation type="submission" date="2025-04" db="UniProtKB">
        <authorList>
            <consortium name="RefSeq"/>
        </authorList>
    </citation>
    <scope>IDENTIFICATION</scope>
    <source>
        <strain evidence="5">CBS 781.70</strain>
    </source>
</reference>
<name>A0A6G1G806_9PEZI</name>
<dbReference type="GO" id="GO:0005634">
    <property type="term" value="C:nucleus"/>
    <property type="evidence" value="ECO:0007669"/>
    <property type="project" value="TreeGrafter"/>
</dbReference>
<dbReference type="GO" id="GO:0003743">
    <property type="term" value="F:translation initiation factor activity"/>
    <property type="evidence" value="ECO:0007669"/>
    <property type="project" value="UniProtKB-KW"/>
</dbReference>
<dbReference type="GeneID" id="54423063"/>
<keyword evidence="4" id="KW-1185">Reference proteome</keyword>
<feature type="compositionally biased region" description="Acidic residues" evidence="2">
    <location>
        <begin position="655"/>
        <end position="698"/>
    </location>
</feature>
<dbReference type="EMBL" id="ML975154">
    <property type="protein sequence ID" value="KAF1813989.1"/>
    <property type="molecule type" value="Genomic_DNA"/>
</dbReference>
<evidence type="ECO:0000313" key="5">
    <source>
        <dbReference type="RefSeq" id="XP_033535620.1"/>
    </source>
</evidence>
<dbReference type="InterPro" id="IPR007991">
    <property type="entry name" value="RNA_pol_I_trans_ini_fac_RRN3"/>
</dbReference>
<protein>
    <submittedName>
        <fullName evidence="3 5">RNA polymerase I-specific transcription initiation factor RRN3</fullName>
    </submittedName>
</protein>
<dbReference type="Pfam" id="PF05327">
    <property type="entry name" value="RRN3"/>
    <property type="match status" value="1"/>
</dbReference>
<dbReference type="OrthoDB" id="26970at2759"/>
<dbReference type="PANTHER" id="PTHR12790:SF0">
    <property type="entry name" value="RNA POLYMERASE I-SPECIFIC TRANSCRIPTION INITIATION FACTOR RRN3-RELATED"/>
    <property type="match status" value="1"/>
</dbReference>
<gene>
    <name evidence="3 5" type="ORF">P152DRAFT_506731</name>
</gene>
<comment type="similarity">
    <text evidence="1">Belongs to the RRN3 family.</text>
</comment>
<accession>A0A6G1G806</accession>
<dbReference type="AlphaFoldDB" id="A0A6G1G806"/>
<proteinExistence type="inferred from homology"/>
<feature type="region of interest" description="Disordered" evidence="2">
    <location>
        <begin position="316"/>
        <end position="344"/>
    </location>
</feature>
<feature type="compositionally biased region" description="Pro residues" evidence="2">
    <location>
        <begin position="1"/>
        <end position="13"/>
    </location>
</feature>
<dbReference type="PANTHER" id="PTHR12790">
    <property type="entry name" value="TRANSCRIPTION INITIATION FACTOR IA RRN3"/>
    <property type="match status" value="1"/>
</dbReference>
<organism evidence="3">
    <name type="scientific">Eremomyces bilateralis CBS 781.70</name>
    <dbReference type="NCBI Taxonomy" id="1392243"/>
    <lineage>
        <taxon>Eukaryota</taxon>
        <taxon>Fungi</taxon>
        <taxon>Dikarya</taxon>
        <taxon>Ascomycota</taxon>
        <taxon>Pezizomycotina</taxon>
        <taxon>Dothideomycetes</taxon>
        <taxon>Dothideomycetes incertae sedis</taxon>
        <taxon>Eremomycetales</taxon>
        <taxon>Eremomycetaceae</taxon>
        <taxon>Eremomyces</taxon>
    </lineage>
</organism>
<dbReference type="GO" id="GO:0001042">
    <property type="term" value="F:RNA polymerase I core binding"/>
    <property type="evidence" value="ECO:0007669"/>
    <property type="project" value="TreeGrafter"/>
</dbReference>
<evidence type="ECO:0000313" key="3">
    <source>
        <dbReference type="EMBL" id="KAF1813989.1"/>
    </source>
</evidence>
<feature type="region of interest" description="Disordered" evidence="2">
    <location>
        <begin position="1"/>
        <end position="38"/>
    </location>
</feature>
<reference evidence="3 5" key="1">
    <citation type="submission" date="2020-01" db="EMBL/GenBank/DDBJ databases">
        <authorList>
            <consortium name="DOE Joint Genome Institute"/>
            <person name="Haridas S."/>
            <person name="Albert R."/>
            <person name="Binder M."/>
            <person name="Bloem J."/>
            <person name="Labutti K."/>
            <person name="Salamov A."/>
            <person name="Andreopoulos B."/>
            <person name="Baker S.E."/>
            <person name="Barry K."/>
            <person name="Bills G."/>
            <person name="Bluhm B.H."/>
            <person name="Cannon C."/>
            <person name="Castanera R."/>
            <person name="Culley D.E."/>
            <person name="Daum C."/>
            <person name="Ezra D."/>
            <person name="Gonzalez J.B."/>
            <person name="Henrissat B."/>
            <person name="Kuo A."/>
            <person name="Liang C."/>
            <person name="Lipzen A."/>
            <person name="Lutzoni F."/>
            <person name="Magnuson J."/>
            <person name="Mondo S."/>
            <person name="Nolan M."/>
            <person name="Ohm R."/>
            <person name="Pangilinan J."/>
            <person name="Park H.-J."/>
            <person name="Ramirez L."/>
            <person name="Alfaro M."/>
            <person name="Sun H."/>
            <person name="Tritt A."/>
            <person name="Yoshinaga Y."/>
            <person name="Zwiers L.-H."/>
            <person name="Turgeon B.G."/>
            <person name="Goodwin S.B."/>
            <person name="Spatafora J.W."/>
            <person name="Crous P.W."/>
            <person name="Grigoriev I.V."/>
        </authorList>
    </citation>
    <scope>NUCLEOTIDE SEQUENCE</scope>
    <source>
        <strain evidence="3 5">CBS 781.70</strain>
    </source>
</reference>
<sequence>MPPTTLISPPPSLSPLTRPSKPSLKRKRSILPTPASQEDLLVPQPKKHRVSFNPQAHIRHIIPATRDYDDAVKGRPIIEKSLDLVRAEVRRDIERHHGGMSDGFENLTRVLSVPFGDEDCLSDAMVRRHIVALTSMVNRLEKNCSALVYAVLDMDWLGRDESFYDLYKGFLAALVSTQGGYTSGVLRKLVGFFSELPQSVGRLPKYPIVHRRELRRRVHETLKYLLSLMPAASSILSPVVRREFPKDERKPKAVTDYVSNVLKVLEYAPELKGEVIALVMGRVVKIDVQIQVDLEDFEDELGEALLDGLPKNNGVNTIDDADLSDDEESNDDDSDVGEGEPDAEQERLQDLRKAIIKMDGVLDILFTHYQRIFDKSTGFEVDDAFDSLLGQFSSNLLPTYRSRHTQFLLFRFAQTSPDLVDRFIGTCISIASDKAKSHILRFSASSYLASFVARGARIDPSTTLDIFYLLGEQTKEIRRLQERTCMGPDIQRFPVYYSLIQALLYIYCFRWRDLTTVDPVELNIYDYFDLNEDLPWGPGVHEVLRANINSRFNPLKVCHPNIVQQFAKIAGQLRFMYVHDKVENNRRVKLTRSLLLPSAKNSSLSFEQRGTALSGKVDERAFQLEAYFPFDPYRLPKSKRWVEEDYVGWQPIPGMDDDEPLLDEDDDDDDDDEEDQNQETEYADSSDEEEEDEIDDEHVDTATDASPGEP</sequence>
<evidence type="ECO:0000313" key="4">
    <source>
        <dbReference type="Proteomes" id="UP000504638"/>
    </source>
</evidence>
<keyword evidence="3 5" id="KW-0648">Protein biosynthesis</keyword>
<dbReference type="GO" id="GO:0006361">
    <property type="term" value="P:transcription initiation at RNA polymerase I promoter"/>
    <property type="evidence" value="ECO:0007669"/>
    <property type="project" value="InterPro"/>
</dbReference>
<dbReference type="Proteomes" id="UP000504638">
    <property type="component" value="Unplaced"/>
</dbReference>
<feature type="region of interest" description="Disordered" evidence="2">
    <location>
        <begin position="649"/>
        <end position="710"/>
    </location>
</feature>